<reference evidence="2" key="1">
    <citation type="submission" date="2006-10" db="EMBL/GenBank/DDBJ databases">
        <authorList>
            <person name="Amadeo P."/>
            <person name="Zhao Q."/>
            <person name="Wortman J."/>
            <person name="Fraser-Liggett C."/>
            <person name="Carlton J."/>
        </authorList>
    </citation>
    <scope>NUCLEOTIDE SEQUENCE</scope>
    <source>
        <strain evidence="2">G3</strain>
    </source>
</reference>
<dbReference type="VEuPathDB" id="TrichDB:TVAGG3_0266600"/>
<dbReference type="OrthoDB" id="10454758at2759"/>
<reference evidence="2" key="2">
    <citation type="journal article" date="2007" name="Science">
        <title>Draft genome sequence of the sexually transmitted pathogen Trichomonas vaginalis.</title>
        <authorList>
            <person name="Carlton J.M."/>
            <person name="Hirt R.P."/>
            <person name="Silva J.C."/>
            <person name="Delcher A.L."/>
            <person name="Schatz M."/>
            <person name="Zhao Q."/>
            <person name="Wortman J.R."/>
            <person name="Bidwell S.L."/>
            <person name="Alsmark U.C.M."/>
            <person name="Besteiro S."/>
            <person name="Sicheritz-Ponten T."/>
            <person name="Noel C.J."/>
            <person name="Dacks J.B."/>
            <person name="Foster P.G."/>
            <person name="Simillion C."/>
            <person name="Van de Peer Y."/>
            <person name="Miranda-Saavedra D."/>
            <person name="Barton G.J."/>
            <person name="Westrop G.D."/>
            <person name="Mueller S."/>
            <person name="Dessi D."/>
            <person name="Fiori P.L."/>
            <person name="Ren Q."/>
            <person name="Paulsen I."/>
            <person name="Zhang H."/>
            <person name="Bastida-Corcuera F.D."/>
            <person name="Simoes-Barbosa A."/>
            <person name="Brown M.T."/>
            <person name="Hayes R.D."/>
            <person name="Mukherjee M."/>
            <person name="Okumura C.Y."/>
            <person name="Schneider R."/>
            <person name="Smith A.J."/>
            <person name="Vanacova S."/>
            <person name="Villalvazo M."/>
            <person name="Haas B.J."/>
            <person name="Pertea M."/>
            <person name="Feldblyum T.V."/>
            <person name="Utterback T.R."/>
            <person name="Shu C.L."/>
            <person name="Osoegawa K."/>
            <person name="de Jong P.J."/>
            <person name="Hrdy I."/>
            <person name="Horvathova L."/>
            <person name="Zubacova Z."/>
            <person name="Dolezal P."/>
            <person name="Malik S.B."/>
            <person name="Logsdon J.M. Jr."/>
            <person name="Henze K."/>
            <person name="Gupta A."/>
            <person name="Wang C.C."/>
            <person name="Dunne R.L."/>
            <person name="Upcroft J.A."/>
            <person name="Upcroft P."/>
            <person name="White O."/>
            <person name="Salzberg S.L."/>
            <person name="Tang P."/>
            <person name="Chiu C.-H."/>
            <person name="Lee Y.-S."/>
            <person name="Embley T.M."/>
            <person name="Coombs G.H."/>
            <person name="Mottram J.C."/>
            <person name="Tachezy J."/>
            <person name="Fraser-Liggett C.M."/>
            <person name="Johnson P.J."/>
        </authorList>
    </citation>
    <scope>NUCLEOTIDE SEQUENCE [LARGE SCALE GENOMIC DNA]</scope>
    <source>
        <strain evidence="2">G3</strain>
    </source>
</reference>
<keyword evidence="1" id="KW-0175">Coiled coil</keyword>
<name>A2DA79_TRIV3</name>
<dbReference type="EMBL" id="DS113182">
    <property type="protein sequence ID" value="EAY22727.1"/>
    <property type="molecule type" value="Genomic_DNA"/>
</dbReference>
<keyword evidence="3" id="KW-1185">Reference proteome</keyword>
<evidence type="ECO:0000313" key="3">
    <source>
        <dbReference type="Proteomes" id="UP000001542"/>
    </source>
</evidence>
<gene>
    <name evidence="2" type="ORF">TVAG_476560</name>
</gene>
<protein>
    <submittedName>
        <fullName evidence="2">Uncharacterized protein</fullName>
    </submittedName>
</protein>
<dbReference type="InParanoid" id="A2DA79"/>
<evidence type="ECO:0000256" key="1">
    <source>
        <dbReference type="SAM" id="Coils"/>
    </source>
</evidence>
<dbReference type="InterPro" id="IPR028118">
    <property type="entry name" value="Chibby_fam"/>
</dbReference>
<proteinExistence type="predicted"/>
<dbReference type="KEGG" id="tva:5468285"/>
<accession>A2DA79</accession>
<dbReference type="SMR" id="A2DA79"/>
<dbReference type="AlphaFoldDB" id="A2DA79"/>
<dbReference type="Proteomes" id="UP000001542">
    <property type="component" value="Unassembled WGS sequence"/>
</dbReference>
<feature type="coiled-coil region" evidence="1">
    <location>
        <begin position="77"/>
        <end position="132"/>
    </location>
</feature>
<dbReference type="RefSeq" id="XP_001583713.1">
    <property type="nucleotide sequence ID" value="XM_001583663.1"/>
</dbReference>
<evidence type="ECO:0000313" key="2">
    <source>
        <dbReference type="EMBL" id="EAY22727.1"/>
    </source>
</evidence>
<sequence length="134" mass="15682">MNPQQYLSPIGRWEHQNRVSKFFHPTKQNFGINRRADANTPIEINFGPVHLRWQDGSWTNLNLPEQPANPNPTLPEISKLQRENAQLQVECEILLHMLTVSEMKKVKFQNRLTSLKNQIASILEQIEKEEENIE</sequence>
<dbReference type="VEuPathDB" id="TrichDB:TVAG_136180"/>
<organism evidence="2 3">
    <name type="scientific">Trichomonas vaginalis (strain ATCC PRA-98 / G3)</name>
    <dbReference type="NCBI Taxonomy" id="412133"/>
    <lineage>
        <taxon>Eukaryota</taxon>
        <taxon>Metamonada</taxon>
        <taxon>Parabasalia</taxon>
        <taxon>Trichomonadida</taxon>
        <taxon>Trichomonadidae</taxon>
        <taxon>Trichomonas</taxon>
    </lineage>
</organism>
<dbReference type="Pfam" id="PF14645">
    <property type="entry name" value="Chibby"/>
    <property type="match status" value="1"/>
</dbReference>